<gene>
    <name evidence="1" type="ordered locus">MTR_2g007350</name>
</gene>
<reference evidence="1 3" key="1">
    <citation type="journal article" date="2011" name="Nature">
        <title>The Medicago genome provides insight into the evolution of rhizobial symbioses.</title>
        <authorList>
            <person name="Young N.D."/>
            <person name="Debelle F."/>
            <person name="Oldroyd G.E."/>
            <person name="Geurts R."/>
            <person name="Cannon S.B."/>
            <person name="Udvardi M.K."/>
            <person name="Benedito V.A."/>
            <person name="Mayer K.F."/>
            <person name="Gouzy J."/>
            <person name="Schoof H."/>
            <person name="Van de Peer Y."/>
            <person name="Proost S."/>
            <person name="Cook D.R."/>
            <person name="Meyers B.C."/>
            <person name="Spannagl M."/>
            <person name="Cheung F."/>
            <person name="De Mita S."/>
            <person name="Krishnakumar V."/>
            <person name="Gundlach H."/>
            <person name="Zhou S."/>
            <person name="Mudge J."/>
            <person name="Bharti A.K."/>
            <person name="Murray J.D."/>
            <person name="Naoumkina M.A."/>
            <person name="Rosen B."/>
            <person name="Silverstein K.A."/>
            <person name="Tang H."/>
            <person name="Rombauts S."/>
            <person name="Zhao P.X."/>
            <person name="Zhou P."/>
            <person name="Barbe V."/>
            <person name="Bardou P."/>
            <person name="Bechner M."/>
            <person name="Bellec A."/>
            <person name="Berger A."/>
            <person name="Berges H."/>
            <person name="Bidwell S."/>
            <person name="Bisseling T."/>
            <person name="Choisne N."/>
            <person name="Couloux A."/>
            <person name="Denny R."/>
            <person name="Deshpande S."/>
            <person name="Dai X."/>
            <person name="Doyle J.J."/>
            <person name="Dudez A.M."/>
            <person name="Farmer A.D."/>
            <person name="Fouteau S."/>
            <person name="Franken C."/>
            <person name="Gibelin C."/>
            <person name="Gish J."/>
            <person name="Goldstein S."/>
            <person name="Gonzalez A.J."/>
            <person name="Green P.J."/>
            <person name="Hallab A."/>
            <person name="Hartog M."/>
            <person name="Hua A."/>
            <person name="Humphray S.J."/>
            <person name="Jeong D.H."/>
            <person name="Jing Y."/>
            <person name="Jocker A."/>
            <person name="Kenton S.M."/>
            <person name="Kim D.J."/>
            <person name="Klee K."/>
            <person name="Lai H."/>
            <person name="Lang C."/>
            <person name="Lin S."/>
            <person name="Macmil S.L."/>
            <person name="Magdelenat G."/>
            <person name="Matthews L."/>
            <person name="McCorrison J."/>
            <person name="Monaghan E.L."/>
            <person name="Mun J.H."/>
            <person name="Najar F.Z."/>
            <person name="Nicholson C."/>
            <person name="Noirot C."/>
            <person name="O'Bleness M."/>
            <person name="Paule C.R."/>
            <person name="Poulain J."/>
            <person name="Prion F."/>
            <person name="Qin B."/>
            <person name="Qu C."/>
            <person name="Retzel E.F."/>
            <person name="Riddle C."/>
            <person name="Sallet E."/>
            <person name="Samain S."/>
            <person name="Samson N."/>
            <person name="Sanders I."/>
            <person name="Saurat O."/>
            <person name="Scarpelli C."/>
            <person name="Schiex T."/>
            <person name="Segurens B."/>
            <person name="Severin A.J."/>
            <person name="Sherrier D.J."/>
            <person name="Shi R."/>
            <person name="Sims S."/>
            <person name="Singer S.R."/>
            <person name="Sinharoy S."/>
            <person name="Sterck L."/>
            <person name="Viollet A."/>
            <person name="Wang B.B."/>
            <person name="Wang K."/>
            <person name="Wang M."/>
            <person name="Wang X."/>
            <person name="Warfsmann J."/>
            <person name="Weissenbach J."/>
            <person name="White D.D."/>
            <person name="White J.D."/>
            <person name="Wiley G.B."/>
            <person name="Wincker P."/>
            <person name="Xing Y."/>
            <person name="Yang L."/>
            <person name="Yao Z."/>
            <person name="Ying F."/>
            <person name="Zhai J."/>
            <person name="Zhou L."/>
            <person name="Zuber A."/>
            <person name="Denarie J."/>
            <person name="Dixon R.A."/>
            <person name="May G.D."/>
            <person name="Schwartz D.C."/>
            <person name="Rogers J."/>
            <person name="Quetier F."/>
            <person name="Town C.D."/>
            <person name="Roe B.A."/>
        </authorList>
    </citation>
    <scope>NUCLEOTIDE SEQUENCE [LARGE SCALE GENOMIC DNA]</scope>
    <source>
        <strain evidence="1">A17</strain>
        <strain evidence="2 3">cv. Jemalong A17</strain>
    </source>
</reference>
<evidence type="ECO:0000313" key="1">
    <source>
        <dbReference type="EMBL" id="AES63310.1"/>
    </source>
</evidence>
<organism evidence="1 3">
    <name type="scientific">Medicago truncatula</name>
    <name type="common">Barrel medic</name>
    <name type="synonym">Medicago tribuloides</name>
    <dbReference type="NCBI Taxonomy" id="3880"/>
    <lineage>
        <taxon>Eukaryota</taxon>
        <taxon>Viridiplantae</taxon>
        <taxon>Streptophyta</taxon>
        <taxon>Embryophyta</taxon>
        <taxon>Tracheophyta</taxon>
        <taxon>Spermatophyta</taxon>
        <taxon>Magnoliopsida</taxon>
        <taxon>eudicotyledons</taxon>
        <taxon>Gunneridae</taxon>
        <taxon>Pentapetalae</taxon>
        <taxon>rosids</taxon>
        <taxon>fabids</taxon>
        <taxon>Fabales</taxon>
        <taxon>Fabaceae</taxon>
        <taxon>Papilionoideae</taxon>
        <taxon>50 kb inversion clade</taxon>
        <taxon>NPAAA clade</taxon>
        <taxon>Hologalegina</taxon>
        <taxon>IRL clade</taxon>
        <taxon>Trifolieae</taxon>
        <taxon>Medicago</taxon>
    </lineage>
</organism>
<dbReference type="AlphaFoldDB" id="G7IJX2"/>
<sequence>MPMDSFYASTNLSAPSCARENLTCKTLVVLKLLQKLQGGNRQDKYITRDDMQNWVNPKSVPSCLSLNLTTCTMRDFALAGQQRVKKSLKLEMVADVAEVIRVMEISSFLTIDTKTN</sequence>
<reference evidence="2" key="3">
    <citation type="submission" date="2015-04" db="UniProtKB">
        <authorList>
            <consortium name="EnsemblPlants"/>
        </authorList>
    </citation>
    <scope>IDENTIFICATION</scope>
    <source>
        <strain evidence="2">cv. Jemalong A17</strain>
    </source>
</reference>
<evidence type="ECO:0000313" key="3">
    <source>
        <dbReference type="Proteomes" id="UP000002051"/>
    </source>
</evidence>
<name>G7IJX2_MEDTR</name>
<dbReference type="EMBL" id="CM001218">
    <property type="protein sequence ID" value="AES63310.1"/>
    <property type="molecule type" value="Genomic_DNA"/>
</dbReference>
<dbReference type="Proteomes" id="UP000002051">
    <property type="component" value="Chromosome 2"/>
</dbReference>
<proteinExistence type="predicted"/>
<dbReference type="HOGENOM" id="CLU_2100470_0_0_1"/>
<reference evidence="1 3" key="2">
    <citation type="journal article" date="2014" name="BMC Genomics">
        <title>An improved genome release (version Mt4.0) for the model legume Medicago truncatula.</title>
        <authorList>
            <person name="Tang H."/>
            <person name="Krishnakumar V."/>
            <person name="Bidwell S."/>
            <person name="Rosen B."/>
            <person name="Chan A."/>
            <person name="Zhou S."/>
            <person name="Gentzbittel L."/>
            <person name="Childs K.L."/>
            <person name="Yandell M."/>
            <person name="Gundlach H."/>
            <person name="Mayer K.F."/>
            <person name="Schwartz D.C."/>
            <person name="Town C.D."/>
        </authorList>
    </citation>
    <scope>GENOME REANNOTATION</scope>
    <source>
        <strain evidence="2 3">cv. Jemalong A17</strain>
    </source>
</reference>
<keyword evidence="3" id="KW-1185">Reference proteome</keyword>
<dbReference type="PaxDb" id="3880-AES63310"/>
<dbReference type="EnsemblPlants" id="AES63310">
    <property type="protein sequence ID" value="AES63310"/>
    <property type="gene ID" value="MTR_2g007350"/>
</dbReference>
<accession>G7IJX2</accession>
<evidence type="ECO:0000313" key="2">
    <source>
        <dbReference type="EnsemblPlants" id="AES63310"/>
    </source>
</evidence>
<protein>
    <submittedName>
        <fullName evidence="1 2">Uncharacterized protein</fullName>
    </submittedName>
</protein>